<name>A0A9W8NS71_9AGAR</name>
<evidence type="ECO:0000256" key="10">
    <source>
        <dbReference type="SAM" id="Coils"/>
    </source>
</evidence>
<sequence length="856" mass="92890">MSSTASASEKLIPRPYKCPYPLCGRAFSRLEHQTRHIRTHTGEKPFVCNFPGCEKKFSRSDELTRHSRIHSNDHPSNGGKGGGKMKAAKSATAAVSKVNKDSPNSSTPSDHNDQMSGGDIRQIAAAGRIKKKARSRANSDDEDESSSYARPTSISSYDPPQPRRGQTPTSTSSLLSSLAPDSLSLPHGPASQPQTPFTTLSSVAMDELYTLERQEALRRAEYEARHAEALRRAEMETRQQIQERELERRERERDRFDEHYDYYGGRSGHYGGGSHHTRPRDQHHLRHNHPYLDSSSGFRLSKSATTSPVGTPWERIRERGYFGMSNERGDPSEDDLNRVSDDKEPSFRNPEYEQGVKAKRRLSGPAWYMAPEVHHQDPDYSHTGSVSSLSASASIASLPPSLGAASHPSQFHSQKRFSVYHAHRETERHSPLSSDSEDGGDVVQMRRRKSYQDVGNVERMGPHPPLSVPHSPKRYRSNTTEFGPPSFSHSSHGNIYGSNPQHTSHIASGPATTTNTPAFTPSGSPFLGPMKGLNLHSANPSRAPSPILMLPSALHPPSSSVRDEVAHLSPSSSPPTSHRVNGARNKSYSELSSLGGGSNHGRHPYRDPRETAPELLRPVLATIILMVQDIKQTAPNIIVISLIRSFPSIASTTSPSVLGKLSLGPQTTHATHTSPLHSPPLRPGSPSTIHGGGFGFGFTSRGPSRPTSRPNSPPITLAPLRLPSSNVGDPSDRNIPGIHEATDVELRPQTAPAKSTPVIADDVEMVDNVQPEPESAMQIDDSEPQLGTTSTAKGIGLDSSVNATSLSQNQSIPSVTAAQGKTTERRSTPARVIKPAPSVKSDVNKSATAQVPVMVA</sequence>
<feature type="compositionally biased region" description="Low complexity" evidence="11">
    <location>
        <begin position="167"/>
        <end position="186"/>
    </location>
</feature>
<evidence type="ECO:0000256" key="5">
    <source>
        <dbReference type="ARBA" id="ARBA00022833"/>
    </source>
</evidence>
<keyword evidence="3" id="KW-0677">Repeat</keyword>
<feature type="region of interest" description="Disordered" evidence="11">
    <location>
        <begin position="455"/>
        <end position="517"/>
    </location>
</feature>
<keyword evidence="7" id="KW-0804">Transcription</keyword>
<dbReference type="GO" id="GO:0000433">
    <property type="term" value="P:carbon catabolite repression of transcription from RNA polymerase II promoter by glucose"/>
    <property type="evidence" value="ECO:0007669"/>
    <property type="project" value="TreeGrafter"/>
</dbReference>
<dbReference type="PROSITE" id="PS00028">
    <property type="entry name" value="ZINC_FINGER_C2H2_1"/>
    <property type="match status" value="2"/>
</dbReference>
<keyword evidence="5" id="KW-0862">Zinc</keyword>
<evidence type="ECO:0000313" key="13">
    <source>
        <dbReference type="EMBL" id="KAJ3739786.1"/>
    </source>
</evidence>
<keyword evidence="2" id="KW-0479">Metal-binding</keyword>
<feature type="compositionally biased region" description="Polar residues" evidence="11">
    <location>
        <begin position="146"/>
        <end position="158"/>
    </location>
</feature>
<dbReference type="InterPro" id="IPR036236">
    <property type="entry name" value="Znf_C2H2_sf"/>
</dbReference>
<dbReference type="FunFam" id="3.30.160.60:FF:000125">
    <property type="entry name" value="Putative zinc finger protein 143"/>
    <property type="match status" value="1"/>
</dbReference>
<evidence type="ECO:0000313" key="14">
    <source>
        <dbReference type="Proteomes" id="UP001142393"/>
    </source>
</evidence>
<feature type="region of interest" description="Disordered" evidence="11">
    <location>
        <begin position="260"/>
        <end position="357"/>
    </location>
</feature>
<evidence type="ECO:0000256" key="11">
    <source>
        <dbReference type="SAM" id="MobiDB-lite"/>
    </source>
</evidence>
<keyword evidence="4 9" id="KW-0863">Zinc-finger</keyword>
<proteinExistence type="predicted"/>
<dbReference type="PANTHER" id="PTHR47428:SF2">
    <property type="entry name" value="ZINC FINGER PROTEIN RSV1"/>
    <property type="match status" value="1"/>
</dbReference>
<dbReference type="Pfam" id="PF00096">
    <property type="entry name" value="zf-C2H2"/>
    <property type="match status" value="2"/>
</dbReference>
<dbReference type="PROSITE" id="PS50157">
    <property type="entry name" value="ZINC_FINGER_C2H2_2"/>
    <property type="match status" value="2"/>
</dbReference>
<feature type="compositionally biased region" description="Gly residues" evidence="11">
    <location>
        <begin position="265"/>
        <end position="274"/>
    </location>
</feature>
<feature type="region of interest" description="Disordered" evidence="11">
    <location>
        <begin position="420"/>
        <end position="442"/>
    </location>
</feature>
<feature type="compositionally biased region" description="Basic and acidic residues" evidence="11">
    <location>
        <begin position="59"/>
        <end position="73"/>
    </location>
</feature>
<dbReference type="GO" id="GO:0000981">
    <property type="term" value="F:DNA-binding transcription factor activity, RNA polymerase II-specific"/>
    <property type="evidence" value="ECO:0007669"/>
    <property type="project" value="UniProtKB-ARBA"/>
</dbReference>
<evidence type="ECO:0000259" key="12">
    <source>
        <dbReference type="PROSITE" id="PS50157"/>
    </source>
</evidence>
<reference evidence="13 14" key="1">
    <citation type="journal article" date="2023" name="Proc. Natl. Acad. Sci. U.S.A.">
        <title>A global phylogenomic analysis of the shiitake genus Lentinula.</title>
        <authorList>
            <person name="Sierra-Patev S."/>
            <person name="Min B."/>
            <person name="Naranjo-Ortiz M."/>
            <person name="Looney B."/>
            <person name="Konkel Z."/>
            <person name="Slot J.C."/>
            <person name="Sakamoto Y."/>
            <person name="Steenwyk J.L."/>
            <person name="Rokas A."/>
            <person name="Carro J."/>
            <person name="Camarero S."/>
            <person name="Ferreira P."/>
            <person name="Molpeceres G."/>
            <person name="Ruiz-Duenas F.J."/>
            <person name="Serrano A."/>
            <person name="Henrissat B."/>
            <person name="Drula E."/>
            <person name="Hughes K.W."/>
            <person name="Mata J.L."/>
            <person name="Ishikawa N.K."/>
            <person name="Vargas-Isla R."/>
            <person name="Ushijima S."/>
            <person name="Smith C.A."/>
            <person name="Donoghue J."/>
            <person name="Ahrendt S."/>
            <person name="Andreopoulos W."/>
            <person name="He G."/>
            <person name="LaButti K."/>
            <person name="Lipzen A."/>
            <person name="Ng V."/>
            <person name="Riley R."/>
            <person name="Sandor L."/>
            <person name="Barry K."/>
            <person name="Martinez A.T."/>
            <person name="Xiao Y."/>
            <person name="Gibbons J.G."/>
            <person name="Terashima K."/>
            <person name="Grigoriev I.V."/>
            <person name="Hibbett D."/>
        </authorList>
    </citation>
    <scope>NUCLEOTIDE SEQUENCE [LARGE SCALE GENOMIC DNA]</scope>
    <source>
        <strain evidence="13 14">TFB7810</strain>
    </source>
</reference>
<keyword evidence="10" id="KW-0175">Coiled coil</keyword>
<feature type="domain" description="C2H2-type" evidence="12">
    <location>
        <begin position="46"/>
        <end position="75"/>
    </location>
</feature>
<feature type="compositionally biased region" description="Low complexity" evidence="11">
    <location>
        <begin position="88"/>
        <end position="97"/>
    </location>
</feature>
<evidence type="ECO:0000256" key="3">
    <source>
        <dbReference type="ARBA" id="ARBA00022737"/>
    </source>
</evidence>
<keyword evidence="8" id="KW-0539">Nucleus</keyword>
<feature type="compositionally biased region" description="Polar residues" evidence="11">
    <location>
        <begin position="477"/>
        <end position="506"/>
    </location>
</feature>
<dbReference type="EMBL" id="JANVFU010000017">
    <property type="protein sequence ID" value="KAJ3739786.1"/>
    <property type="molecule type" value="Genomic_DNA"/>
</dbReference>
<feature type="compositionally biased region" description="Polar residues" evidence="11">
    <location>
        <begin position="664"/>
        <end position="676"/>
    </location>
</feature>
<dbReference type="SMART" id="SM00355">
    <property type="entry name" value="ZnF_C2H2"/>
    <property type="match status" value="2"/>
</dbReference>
<evidence type="ECO:0000256" key="8">
    <source>
        <dbReference type="ARBA" id="ARBA00023242"/>
    </source>
</evidence>
<keyword evidence="14" id="KW-1185">Reference proteome</keyword>
<dbReference type="Gene3D" id="3.30.160.60">
    <property type="entry name" value="Classic Zinc Finger"/>
    <property type="match status" value="2"/>
</dbReference>
<evidence type="ECO:0000256" key="9">
    <source>
        <dbReference type="PROSITE-ProRule" id="PRU00042"/>
    </source>
</evidence>
<feature type="compositionally biased region" description="Polar residues" evidence="11">
    <location>
        <begin position="799"/>
        <end position="821"/>
    </location>
</feature>
<dbReference type="GO" id="GO:0005634">
    <property type="term" value="C:nucleus"/>
    <property type="evidence" value="ECO:0007669"/>
    <property type="project" value="UniProtKB-SubCell"/>
</dbReference>
<feature type="compositionally biased region" description="Basic and acidic residues" evidence="11">
    <location>
        <begin position="327"/>
        <end position="356"/>
    </location>
</feature>
<protein>
    <recommendedName>
        <fullName evidence="12">C2H2-type domain-containing protein</fullName>
    </recommendedName>
</protein>
<dbReference type="PANTHER" id="PTHR47428">
    <property type="entry name" value="REGULATORY PROTEIN MIG1-RELATED"/>
    <property type="match status" value="1"/>
</dbReference>
<accession>A0A9W8NS71</accession>
<dbReference type="Proteomes" id="UP001142393">
    <property type="component" value="Unassembled WGS sequence"/>
</dbReference>
<feature type="compositionally biased region" description="Basic residues" evidence="11">
    <location>
        <begin position="275"/>
        <end position="289"/>
    </location>
</feature>
<dbReference type="GO" id="GO:0005737">
    <property type="term" value="C:cytoplasm"/>
    <property type="evidence" value="ECO:0007669"/>
    <property type="project" value="TreeGrafter"/>
</dbReference>
<organism evidence="13 14">
    <name type="scientific">Lentinula detonsa</name>
    <dbReference type="NCBI Taxonomy" id="2804962"/>
    <lineage>
        <taxon>Eukaryota</taxon>
        <taxon>Fungi</taxon>
        <taxon>Dikarya</taxon>
        <taxon>Basidiomycota</taxon>
        <taxon>Agaricomycotina</taxon>
        <taxon>Agaricomycetes</taxon>
        <taxon>Agaricomycetidae</taxon>
        <taxon>Agaricales</taxon>
        <taxon>Marasmiineae</taxon>
        <taxon>Omphalotaceae</taxon>
        <taxon>Lentinula</taxon>
    </lineage>
</organism>
<evidence type="ECO:0000256" key="4">
    <source>
        <dbReference type="ARBA" id="ARBA00022771"/>
    </source>
</evidence>
<feature type="region of interest" description="Disordered" evidence="11">
    <location>
        <begin position="59"/>
        <end position="199"/>
    </location>
</feature>
<gene>
    <name evidence="13" type="ORF">DFH05DRAFT_1463697</name>
</gene>
<dbReference type="InterPro" id="IPR013087">
    <property type="entry name" value="Znf_C2H2_type"/>
</dbReference>
<feature type="region of interest" description="Disordered" evidence="11">
    <location>
        <begin position="546"/>
        <end position="609"/>
    </location>
</feature>
<dbReference type="InterPro" id="IPR051007">
    <property type="entry name" value="creA/MIG_C2H2-ZnF"/>
</dbReference>
<keyword evidence="6" id="KW-0805">Transcription regulation</keyword>
<evidence type="ECO:0000256" key="1">
    <source>
        <dbReference type="ARBA" id="ARBA00004123"/>
    </source>
</evidence>
<comment type="caution">
    <text evidence="13">The sequence shown here is derived from an EMBL/GenBank/DDBJ whole genome shotgun (WGS) entry which is preliminary data.</text>
</comment>
<comment type="subcellular location">
    <subcellularLocation>
        <location evidence="1">Nucleus</location>
    </subcellularLocation>
</comment>
<dbReference type="GO" id="GO:0000978">
    <property type="term" value="F:RNA polymerase II cis-regulatory region sequence-specific DNA binding"/>
    <property type="evidence" value="ECO:0007669"/>
    <property type="project" value="TreeGrafter"/>
</dbReference>
<evidence type="ECO:0000256" key="7">
    <source>
        <dbReference type="ARBA" id="ARBA00023163"/>
    </source>
</evidence>
<evidence type="ECO:0000256" key="2">
    <source>
        <dbReference type="ARBA" id="ARBA00022723"/>
    </source>
</evidence>
<dbReference type="SUPFAM" id="SSF57667">
    <property type="entry name" value="beta-beta-alpha zinc fingers"/>
    <property type="match status" value="1"/>
</dbReference>
<feature type="region of interest" description="Disordered" evidence="11">
    <location>
        <begin position="771"/>
        <end position="856"/>
    </location>
</feature>
<feature type="domain" description="C2H2-type" evidence="12">
    <location>
        <begin position="16"/>
        <end position="45"/>
    </location>
</feature>
<feature type="compositionally biased region" description="Low complexity" evidence="11">
    <location>
        <begin position="697"/>
        <end position="710"/>
    </location>
</feature>
<dbReference type="AlphaFoldDB" id="A0A9W8NS71"/>
<evidence type="ECO:0000256" key="6">
    <source>
        <dbReference type="ARBA" id="ARBA00023015"/>
    </source>
</evidence>
<feature type="coiled-coil region" evidence="10">
    <location>
        <begin position="219"/>
        <end position="252"/>
    </location>
</feature>
<feature type="compositionally biased region" description="Polar residues" evidence="11">
    <location>
        <begin position="293"/>
        <end position="309"/>
    </location>
</feature>
<dbReference type="FunFam" id="3.30.160.60:FF:000018">
    <property type="entry name" value="Krueppel-like factor 15"/>
    <property type="match status" value="1"/>
</dbReference>
<dbReference type="GO" id="GO:0008270">
    <property type="term" value="F:zinc ion binding"/>
    <property type="evidence" value="ECO:0007669"/>
    <property type="project" value="UniProtKB-KW"/>
</dbReference>
<feature type="region of interest" description="Disordered" evidence="11">
    <location>
        <begin position="660"/>
        <end position="733"/>
    </location>
</feature>